<dbReference type="AlphaFoldDB" id="A0A561TV61"/>
<keyword evidence="2" id="KW-1185">Reference proteome</keyword>
<name>A0A561TV61_9ACTN</name>
<comment type="caution">
    <text evidence="1">The sequence shown here is derived from an EMBL/GenBank/DDBJ whole genome shotgun (WGS) entry which is preliminary data.</text>
</comment>
<accession>A0A561TV61</accession>
<dbReference type="OrthoDB" id="5518630at2"/>
<reference evidence="1 2" key="1">
    <citation type="submission" date="2019-06" db="EMBL/GenBank/DDBJ databases">
        <title>Sequencing the genomes of 1000 actinobacteria strains.</title>
        <authorList>
            <person name="Klenk H.-P."/>
        </authorList>
    </citation>
    <scope>NUCLEOTIDE SEQUENCE [LARGE SCALE GENOMIC DNA]</scope>
    <source>
        <strain evidence="1 2">DSM 44826</strain>
    </source>
</reference>
<evidence type="ECO:0000313" key="1">
    <source>
        <dbReference type="EMBL" id="TWF90993.1"/>
    </source>
</evidence>
<gene>
    <name evidence="1" type="ORF">FHX73_12105</name>
</gene>
<dbReference type="RefSeq" id="WP_145908651.1">
    <property type="nucleotide sequence ID" value="NZ_BAAAMZ010000002.1"/>
</dbReference>
<dbReference type="EMBL" id="VIWT01000002">
    <property type="protein sequence ID" value="TWF90993.1"/>
    <property type="molecule type" value="Genomic_DNA"/>
</dbReference>
<proteinExistence type="predicted"/>
<dbReference type="Proteomes" id="UP000317940">
    <property type="component" value="Unassembled WGS sequence"/>
</dbReference>
<dbReference type="Pfam" id="PF19267">
    <property type="entry name" value="CIS_spike_tip"/>
    <property type="match status" value="1"/>
</dbReference>
<sequence length="143" mass="14802">MPDYLIRTGDLLEVIVPEPIVPLLEAPVPLTGSSTDVTVAGLPACLAGDELPPELREPMPYTAPPFTIPGTGTLTVTVLPDNLTVQTRNGGKPLLVRGGSFPALFTVETPATQPTPAGPVPDPVLEKPGTARFITTNTVVTAG</sequence>
<protein>
    <submittedName>
        <fullName evidence="1">Uncharacterized protein</fullName>
    </submittedName>
</protein>
<evidence type="ECO:0000313" key="2">
    <source>
        <dbReference type="Proteomes" id="UP000317940"/>
    </source>
</evidence>
<organism evidence="1 2">
    <name type="scientific">Kitasatospora viridis</name>
    <dbReference type="NCBI Taxonomy" id="281105"/>
    <lineage>
        <taxon>Bacteria</taxon>
        <taxon>Bacillati</taxon>
        <taxon>Actinomycetota</taxon>
        <taxon>Actinomycetes</taxon>
        <taxon>Kitasatosporales</taxon>
        <taxon>Streptomycetaceae</taxon>
        <taxon>Kitasatospora</taxon>
    </lineage>
</organism>
<dbReference type="InterPro" id="IPR045362">
    <property type="entry name" value="CIS_spike_tip"/>
</dbReference>